<dbReference type="InterPro" id="IPR007484">
    <property type="entry name" value="Peptidase_M28"/>
</dbReference>
<dbReference type="InterPro" id="IPR041756">
    <property type="entry name" value="M28_SGAP-like"/>
</dbReference>
<evidence type="ECO:0000256" key="7">
    <source>
        <dbReference type="ARBA" id="ARBA00022833"/>
    </source>
</evidence>
<evidence type="ECO:0000313" key="11">
    <source>
        <dbReference type="EMBL" id="WUQ88036.1"/>
    </source>
</evidence>
<sequence length="527" mass="54262">MNARTGRPATAPRSKAAPTRRTAGAALAVAALVTPLLLVGTGSAAADADPARNGAKLAARLIAGSDADDAFGTLEAFQRFADRNGGTRVAGARGHEQSAQYVYDQARRAGLKVSKQEFEYTFFQALSEKFAVVSPQAETVPLKAMTYSLSGPAGGITAQLAVVPVDDTTGCEASDYAAGAFTGKVALIKRGGCSFAVKQAAAAAAGAAAAVVYNNTDAELSGTLVEPDAGRLPVGSTSKAAGEALAAKAAAGPVTVSLDLRTFMEKRRTWNVLAETPGGDPNNTVVVGSHLDSVVEGPGINDNGSGSAGILEVAKNLGTRPVKNKVRFAWWSAEEFGLKGSEAYVNSLSEAEKKKIRLYLNFDMIASPNSAQFVYDGDDSDHVGSGPGPAGSAQIERLITDFLDDWSVPHEGTDFTGRSDYGPFIEAGIPAGGTDTGAEVIKSADQAARYGGTAGVAFDKCYHKACDNLDNLDLAAFDLNIDAIANAVGRYAWDLSSLTAPVAPKQTEGQVGSGGGLQESHAHEVAA</sequence>
<keyword evidence="7" id="KW-0862">Zinc</keyword>
<dbReference type="Pfam" id="PF02225">
    <property type="entry name" value="PA"/>
    <property type="match status" value="1"/>
</dbReference>
<dbReference type="Gene3D" id="3.50.30.30">
    <property type="match status" value="1"/>
</dbReference>
<protein>
    <submittedName>
        <fullName evidence="11">M28 family metallopeptidase</fullName>
    </submittedName>
</protein>
<dbReference type="InterPro" id="IPR045175">
    <property type="entry name" value="M28_fam"/>
</dbReference>
<accession>A0ABZ1UDA6</accession>
<evidence type="ECO:0000256" key="1">
    <source>
        <dbReference type="ARBA" id="ARBA00005957"/>
    </source>
</evidence>
<dbReference type="InterPro" id="IPR046450">
    <property type="entry name" value="PA_dom_sf"/>
</dbReference>
<gene>
    <name evidence="11" type="ORF">OHA16_36660</name>
</gene>
<evidence type="ECO:0000256" key="3">
    <source>
        <dbReference type="ARBA" id="ARBA00022670"/>
    </source>
</evidence>
<evidence type="ECO:0000256" key="2">
    <source>
        <dbReference type="ARBA" id="ARBA00022438"/>
    </source>
</evidence>
<dbReference type="Pfam" id="PF04389">
    <property type="entry name" value="Peptidase_M28"/>
    <property type="match status" value="1"/>
</dbReference>
<dbReference type="CDD" id="cd03876">
    <property type="entry name" value="M28_SGAP_like"/>
    <property type="match status" value="1"/>
</dbReference>
<keyword evidence="2" id="KW-0031">Aminopeptidase</keyword>
<keyword evidence="5" id="KW-0732">Signal</keyword>
<dbReference type="SUPFAM" id="SSF53187">
    <property type="entry name" value="Zn-dependent exopeptidases"/>
    <property type="match status" value="1"/>
</dbReference>
<evidence type="ECO:0000313" key="12">
    <source>
        <dbReference type="Proteomes" id="UP001432222"/>
    </source>
</evidence>
<keyword evidence="4" id="KW-0479">Metal-binding</keyword>
<feature type="domain" description="Peptidase M28" evidence="10">
    <location>
        <begin position="271"/>
        <end position="487"/>
    </location>
</feature>
<name>A0ABZ1UDA6_9ACTN</name>
<evidence type="ECO:0000256" key="5">
    <source>
        <dbReference type="ARBA" id="ARBA00022729"/>
    </source>
</evidence>
<dbReference type="SUPFAM" id="SSF52025">
    <property type="entry name" value="PA domain"/>
    <property type="match status" value="1"/>
</dbReference>
<dbReference type="EMBL" id="CP108110">
    <property type="protein sequence ID" value="WUQ88036.1"/>
    <property type="molecule type" value="Genomic_DNA"/>
</dbReference>
<dbReference type="InterPro" id="IPR003137">
    <property type="entry name" value="PA_domain"/>
</dbReference>
<evidence type="ECO:0000256" key="4">
    <source>
        <dbReference type="ARBA" id="ARBA00022723"/>
    </source>
</evidence>
<comment type="similarity">
    <text evidence="1">Belongs to the peptidase M28 family. M28A subfamily.</text>
</comment>
<evidence type="ECO:0000259" key="10">
    <source>
        <dbReference type="Pfam" id="PF04389"/>
    </source>
</evidence>
<organism evidence="11 12">
    <name type="scientific">Kitasatospora purpeofusca</name>
    <dbReference type="NCBI Taxonomy" id="67352"/>
    <lineage>
        <taxon>Bacteria</taxon>
        <taxon>Bacillati</taxon>
        <taxon>Actinomycetota</taxon>
        <taxon>Actinomycetes</taxon>
        <taxon>Kitasatosporales</taxon>
        <taxon>Streptomycetaceae</taxon>
        <taxon>Kitasatospora</taxon>
    </lineage>
</organism>
<dbReference type="PANTHER" id="PTHR12147">
    <property type="entry name" value="METALLOPEPTIDASE M28 FAMILY MEMBER"/>
    <property type="match status" value="1"/>
</dbReference>
<feature type="region of interest" description="Disordered" evidence="8">
    <location>
        <begin position="1"/>
        <end position="20"/>
    </location>
</feature>
<reference evidence="11" key="1">
    <citation type="submission" date="2022-10" db="EMBL/GenBank/DDBJ databases">
        <title>The complete genomes of actinobacterial strains from the NBC collection.</title>
        <authorList>
            <person name="Joergensen T.S."/>
            <person name="Alvarez Arevalo M."/>
            <person name="Sterndorff E.B."/>
            <person name="Faurdal D."/>
            <person name="Vuksanovic O."/>
            <person name="Mourched A.-S."/>
            <person name="Charusanti P."/>
            <person name="Shaw S."/>
            <person name="Blin K."/>
            <person name="Weber T."/>
        </authorList>
    </citation>
    <scope>NUCLEOTIDE SEQUENCE</scope>
    <source>
        <strain evidence="11">NBC_00222</strain>
    </source>
</reference>
<feature type="region of interest" description="Disordered" evidence="8">
    <location>
        <begin position="506"/>
        <end position="527"/>
    </location>
</feature>
<evidence type="ECO:0000259" key="9">
    <source>
        <dbReference type="Pfam" id="PF02225"/>
    </source>
</evidence>
<proteinExistence type="inferred from homology"/>
<keyword evidence="12" id="KW-1185">Reference proteome</keyword>
<evidence type="ECO:0000256" key="8">
    <source>
        <dbReference type="SAM" id="MobiDB-lite"/>
    </source>
</evidence>
<dbReference type="PANTHER" id="PTHR12147:SF26">
    <property type="entry name" value="PEPTIDASE M28 DOMAIN-CONTAINING PROTEIN"/>
    <property type="match status" value="1"/>
</dbReference>
<evidence type="ECO:0000256" key="6">
    <source>
        <dbReference type="ARBA" id="ARBA00022801"/>
    </source>
</evidence>
<dbReference type="Proteomes" id="UP001432222">
    <property type="component" value="Chromosome"/>
</dbReference>
<dbReference type="Gene3D" id="3.40.630.10">
    <property type="entry name" value="Zn peptidases"/>
    <property type="match status" value="1"/>
</dbReference>
<keyword evidence="3" id="KW-0645">Protease</keyword>
<feature type="domain" description="PA" evidence="9">
    <location>
        <begin position="157"/>
        <end position="245"/>
    </location>
</feature>
<keyword evidence="6" id="KW-0378">Hydrolase</keyword>